<organism evidence="1 2">
    <name type="scientific">Phytophthora nicotianae (strain INRA-310)</name>
    <name type="common">Phytophthora parasitica</name>
    <dbReference type="NCBI Taxonomy" id="761204"/>
    <lineage>
        <taxon>Eukaryota</taxon>
        <taxon>Sar</taxon>
        <taxon>Stramenopiles</taxon>
        <taxon>Oomycota</taxon>
        <taxon>Peronosporomycetes</taxon>
        <taxon>Peronosporales</taxon>
        <taxon>Peronosporaceae</taxon>
        <taxon>Phytophthora</taxon>
    </lineage>
</organism>
<dbReference type="Proteomes" id="UP000018817">
    <property type="component" value="Unassembled WGS sequence"/>
</dbReference>
<evidence type="ECO:0000313" key="2">
    <source>
        <dbReference type="Proteomes" id="UP000018817"/>
    </source>
</evidence>
<protein>
    <submittedName>
        <fullName evidence="1">Uncharacterized protein</fullName>
    </submittedName>
</protein>
<reference evidence="1 2" key="2">
    <citation type="submission" date="2013-11" db="EMBL/GenBank/DDBJ databases">
        <title>The Genome Sequence of Phytophthora parasitica INRA-310.</title>
        <authorList>
            <consortium name="The Broad Institute Genomics Platform"/>
            <person name="Russ C."/>
            <person name="Tyler B."/>
            <person name="Panabieres F."/>
            <person name="Shan W."/>
            <person name="Tripathy S."/>
            <person name="Grunwald N."/>
            <person name="Machado M."/>
            <person name="Johnson C.S."/>
            <person name="Arredondo F."/>
            <person name="Hong C."/>
            <person name="Coffey M."/>
            <person name="Young S.K."/>
            <person name="Zeng Q."/>
            <person name="Gargeya S."/>
            <person name="Fitzgerald M."/>
            <person name="Abouelleil A."/>
            <person name="Alvarado L."/>
            <person name="Chapman S.B."/>
            <person name="Gainer-Dewar J."/>
            <person name="Goldberg J."/>
            <person name="Griggs A."/>
            <person name="Gujja S."/>
            <person name="Hansen M."/>
            <person name="Howarth C."/>
            <person name="Imamovic A."/>
            <person name="Ireland A."/>
            <person name="Larimer J."/>
            <person name="McCowan C."/>
            <person name="Murphy C."/>
            <person name="Pearson M."/>
            <person name="Poon T.W."/>
            <person name="Priest M."/>
            <person name="Roberts A."/>
            <person name="Saif S."/>
            <person name="Shea T."/>
            <person name="Sykes S."/>
            <person name="Wortman J."/>
            <person name="Nusbaum C."/>
            <person name="Birren B."/>
        </authorList>
    </citation>
    <scope>NUCLEOTIDE SEQUENCE [LARGE SCALE GENOMIC DNA]</scope>
    <source>
        <strain evidence="1 2">INRA-310</strain>
    </source>
</reference>
<dbReference type="VEuPathDB" id="FungiDB:PPTG_21035"/>
<evidence type="ECO:0000313" key="1">
    <source>
        <dbReference type="EMBL" id="ETN20958.1"/>
    </source>
</evidence>
<reference evidence="2" key="1">
    <citation type="submission" date="2011-12" db="EMBL/GenBank/DDBJ databases">
        <authorList>
            <consortium name="The Broad Institute Genome Sequencing Platform"/>
            <person name="Russ C."/>
            <person name="Tyler B."/>
            <person name="Panabieres F."/>
            <person name="Shan W."/>
            <person name="Tripathy S."/>
            <person name="Grunwald N."/>
            <person name="Machado M."/>
            <person name="Young S.K."/>
            <person name="Zeng Q."/>
            <person name="Gargeya S."/>
            <person name="Fitzgerald M."/>
            <person name="Haas B."/>
            <person name="Abouelleil A."/>
            <person name="Alvarado L."/>
            <person name="Arachchi H.M."/>
            <person name="Berlin A."/>
            <person name="Chapman S.B."/>
            <person name="Gearin G."/>
            <person name="Goldberg J."/>
            <person name="Griggs A."/>
            <person name="Gujja S."/>
            <person name="Hansen M."/>
            <person name="Heiman D."/>
            <person name="Howarth C."/>
            <person name="Larimer J."/>
            <person name="Lui A."/>
            <person name="MacDonald P.J.P."/>
            <person name="McCowen C."/>
            <person name="Montmayeur A."/>
            <person name="Murphy C."/>
            <person name="Neiman D."/>
            <person name="Pearson M."/>
            <person name="Priest M."/>
            <person name="Roberts A."/>
            <person name="Saif S."/>
            <person name="Shea T."/>
            <person name="Sisk P."/>
            <person name="Stolte C."/>
            <person name="Sykes S."/>
            <person name="Wortman J."/>
            <person name="Nusbaum C."/>
            <person name="Birren B."/>
        </authorList>
    </citation>
    <scope>NUCLEOTIDE SEQUENCE [LARGE SCALE GENOMIC DNA]</scope>
    <source>
        <strain evidence="2">INRA-310</strain>
    </source>
</reference>
<sequence length="114" mass="13361">MACLALPFLNSKNDETGDRCFDRAESRYLSPGNIYPTWYTILVELAPSPPQQCLISSQRMLAYSPLYQLAFVLDTQIYLVQAKLFIEIIFLLQYELEHYGTDFTLQFKWLHNEQ</sequence>
<proteinExistence type="predicted"/>
<dbReference type="EMBL" id="KI669563">
    <property type="protein sequence ID" value="ETN20958.1"/>
    <property type="molecule type" value="Genomic_DNA"/>
</dbReference>
<gene>
    <name evidence="1" type="ORF">PPTG_21035</name>
</gene>
<dbReference type="RefSeq" id="XP_008893735.1">
    <property type="nucleotide sequence ID" value="XM_008895487.1"/>
</dbReference>
<name>W2R6C3_PHYN3</name>
<dbReference type="GeneID" id="20189634"/>
<accession>W2R6C3</accession>
<dbReference type="AlphaFoldDB" id="W2R6C3"/>